<dbReference type="Pfam" id="PF17123">
    <property type="entry name" value="zf-RING_11"/>
    <property type="match status" value="1"/>
</dbReference>
<dbReference type="InterPro" id="IPR000253">
    <property type="entry name" value="FHA_dom"/>
</dbReference>
<dbReference type="PANTHER" id="PTHR15067">
    <property type="entry name" value="E3 UBIQUITIN-PROTEIN LIGASE RNF8"/>
    <property type="match status" value="1"/>
</dbReference>
<evidence type="ECO:0000313" key="9">
    <source>
        <dbReference type="EMBL" id="RKO98947.1"/>
    </source>
</evidence>
<organism evidence="9 10">
    <name type="scientific">Caulochytrium protostelioides</name>
    <dbReference type="NCBI Taxonomy" id="1555241"/>
    <lineage>
        <taxon>Eukaryota</taxon>
        <taxon>Fungi</taxon>
        <taxon>Fungi incertae sedis</taxon>
        <taxon>Chytridiomycota</taxon>
        <taxon>Chytridiomycota incertae sedis</taxon>
        <taxon>Chytridiomycetes</taxon>
        <taxon>Caulochytriales</taxon>
        <taxon>Caulochytriaceae</taxon>
        <taxon>Caulochytrium</taxon>
    </lineage>
</organism>
<keyword evidence="2" id="KW-0479">Metal-binding</keyword>
<dbReference type="OrthoDB" id="687730at2759"/>
<keyword evidence="5" id="KW-0862">Zinc</keyword>
<dbReference type="PANTHER" id="PTHR15067:SF7">
    <property type="entry name" value="E3 UBIQUITIN-PROTEIN LIGASE DMA1-RELATED"/>
    <property type="match status" value="1"/>
</dbReference>
<dbReference type="SUPFAM" id="SSF49879">
    <property type="entry name" value="SMAD/FHA domain"/>
    <property type="match status" value="1"/>
</dbReference>
<dbReference type="SMART" id="SM00184">
    <property type="entry name" value="RING"/>
    <property type="match status" value="1"/>
</dbReference>
<dbReference type="SUPFAM" id="SSF57850">
    <property type="entry name" value="RING/U-box"/>
    <property type="match status" value="1"/>
</dbReference>
<dbReference type="GO" id="GO:0016567">
    <property type="term" value="P:protein ubiquitination"/>
    <property type="evidence" value="ECO:0007669"/>
    <property type="project" value="TreeGrafter"/>
</dbReference>
<evidence type="ECO:0000259" key="8">
    <source>
        <dbReference type="PROSITE" id="PS50089"/>
    </source>
</evidence>
<feature type="domain" description="FHA" evidence="7">
    <location>
        <begin position="1"/>
        <end position="38"/>
    </location>
</feature>
<dbReference type="EMBL" id="ML014339">
    <property type="protein sequence ID" value="RKO98947.1"/>
    <property type="molecule type" value="Genomic_DNA"/>
</dbReference>
<keyword evidence="1" id="KW-0808">Transferase</keyword>
<keyword evidence="10" id="KW-1185">Reference proteome</keyword>
<dbReference type="InterPro" id="IPR008984">
    <property type="entry name" value="SMAD_FHA_dom_sf"/>
</dbReference>
<evidence type="ECO:0000256" key="2">
    <source>
        <dbReference type="ARBA" id="ARBA00022723"/>
    </source>
</evidence>
<evidence type="ECO:0008006" key="11">
    <source>
        <dbReference type="Google" id="ProtNLM"/>
    </source>
</evidence>
<dbReference type="Gene3D" id="3.30.40.10">
    <property type="entry name" value="Zinc/RING finger domain, C3HC4 (zinc finger)"/>
    <property type="match status" value="1"/>
</dbReference>
<feature type="domain" description="RING-type" evidence="8">
    <location>
        <begin position="125"/>
        <end position="168"/>
    </location>
</feature>
<accession>A0A4V1IU12</accession>
<dbReference type="GO" id="GO:0061630">
    <property type="term" value="F:ubiquitin protein ligase activity"/>
    <property type="evidence" value="ECO:0007669"/>
    <property type="project" value="TreeGrafter"/>
</dbReference>
<dbReference type="Pfam" id="PF00498">
    <property type="entry name" value="FHA"/>
    <property type="match status" value="1"/>
</dbReference>
<gene>
    <name evidence="9" type="ORF">CXG81DRAFT_544</name>
</gene>
<sequence length="180" mass="19972">FQSKVVSRIHGELWLRDGQVYLKDTGSSSGTFLNHLRLSPTGKKSRPYPLRDGDVIQLGIDYQGRTEDIYKAVIMKIAISGPMADFQTRRRENPVKFRLALQSLLAASNPDPGIDQPSAAASVDCCICLSGIGPFQALFLAPCSHCYHYKCIRNILEEGYMFLCPLCRQVANLDASVSME</sequence>
<dbReference type="Proteomes" id="UP000274922">
    <property type="component" value="Unassembled WGS sequence"/>
</dbReference>
<keyword evidence="3 6" id="KW-0863">Zinc-finger</keyword>
<evidence type="ECO:0000256" key="6">
    <source>
        <dbReference type="PROSITE-ProRule" id="PRU00175"/>
    </source>
</evidence>
<dbReference type="Gene3D" id="2.60.200.20">
    <property type="match status" value="1"/>
</dbReference>
<dbReference type="GO" id="GO:0032153">
    <property type="term" value="C:cell division site"/>
    <property type="evidence" value="ECO:0007669"/>
    <property type="project" value="TreeGrafter"/>
</dbReference>
<dbReference type="GO" id="GO:0005829">
    <property type="term" value="C:cytosol"/>
    <property type="evidence" value="ECO:0007669"/>
    <property type="project" value="TreeGrafter"/>
</dbReference>
<name>A0A4V1IU12_9FUNG</name>
<feature type="non-terminal residue" evidence="9">
    <location>
        <position position="180"/>
    </location>
</feature>
<dbReference type="AlphaFoldDB" id="A0A4V1IU12"/>
<keyword evidence="4" id="KW-0833">Ubl conjugation pathway</keyword>
<protein>
    <recommendedName>
        <fullName evidence="11">SMAD/FHA domain-containing protein</fullName>
    </recommendedName>
</protein>
<feature type="non-terminal residue" evidence="9">
    <location>
        <position position="1"/>
    </location>
</feature>
<evidence type="ECO:0000256" key="5">
    <source>
        <dbReference type="ARBA" id="ARBA00022833"/>
    </source>
</evidence>
<dbReference type="PROSITE" id="PS50006">
    <property type="entry name" value="FHA_DOMAIN"/>
    <property type="match status" value="1"/>
</dbReference>
<dbReference type="GO" id="GO:0000151">
    <property type="term" value="C:ubiquitin ligase complex"/>
    <property type="evidence" value="ECO:0007669"/>
    <property type="project" value="TreeGrafter"/>
</dbReference>
<dbReference type="GO" id="GO:0008270">
    <property type="term" value="F:zinc ion binding"/>
    <property type="evidence" value="ECO:0007669"/>
    <property type="project" value="UniProtKB-KW"/>
</dbReference>
<reference evidence="10" key="1">
    <citation type="journal article" date="2018" name="Nat. Microbiol.">
        <title>Leveraging single-cell genomics to expand the fungal tree of life.</title>
        <authorList>
            <person name="Ahrendt S.R."/>
            <person name="Quandt C.A."/>
            <person name="Ciobanu D."/>
            <person name="Clum A."/>
            <person name="Salamov A."/>
            <person name="Andreopoulos B."/>
            <person name="Cheng J.F."/>
            <person name="Woyke T."/>
            <person name="Pelin A."/>
            <person name="Henrissat B."/>
            <person name="Reynolds N.K."/>
            <person name="Benny G.L."/>
            <person name="Smith M.E."/>
            <person name="James T.Y."/>
            <person name="Grigoriev I.V."/>
        </authorList>
    </citation>
    <scope>NUCLEOTIDE SEQUENCE [LARGE SCALE GENOMIC DNA]</scope>
    <source>
        <strain evidence="10">ATCC 52028</strain>
    </source>
</reference>
<dbReference type="PROSITE" id="PS50089">
    <property type="entry name" value="ZF_RING_2"/>
    <property type="match status" value="1"/>
</dbReference>
<proteinExistence type="predicted"/>
<evidence type="ECO:0000259" key="7">
    <source>
        <dbReference type="PROSITE" id="PS50006"/>
    </source>
</evidence>
<dbReference type="InterPro" id="IPR001841">
    <property type="entry name" value="Znf_RING"/>
</dbReference>
<evidence type="ECO:0000313" key="10">
    <source>
        <dbReference type="Proteomes" id="UP000274922"/>
    </source>
</evidence>
<evidence type="ECO:0000256" key="3">
    <source>
        <dbReference type="ARBA" id="ARBA00022771"/>
    </source>
</evidence>
<evidence type="ECO:0000256" key="4">
    <source>
        <dbReference type="ARBA" id="ARBA00022786"/>
    </source>
</evidence>
<dbReference type="InterPro" id="IPR013083">
    <property type="entry name" value="Znf_RING/FYVE/PHD"/>
</dbReference>
<dbReference type="STRING" id="1555241.A0A4V1IU12"/>
<dbReference type="GO" id="GO:0006511">
    <property type="term" value="P:ubiquitin-dependent protein catabolic process"/>
    <property type="evidence" value="ECO:0007669"/>
    <property type="project" value="TreeGrafter"/>
</dbReference>
<evidence type="ECO:0000256" key="1">
    <source>
        <dbReference type="ARBA" id="ARBA00022679"/>
    </source>
</evidence>